<accession>A0A074Y6I9</accession>
<evidence type="ECO:0000313" key="8">
    <source>
        <dbReference type="Proteomes" id="UP000030641"/>
    </source>
</evidence>
<proteinExistence type="predicted"/>
<dbReference type="InParanoid" id="A0A074Y6I9"/>
<evidence type="ECO:0000256" key="3">
    <source>
        <dbReference type="ARBA" id="ARBA00022741"/>
    </source>
</evidence>
<organism evidence="7 8">
    <name type="scientific">Aureobasidium subglaciale (strain EXF-2481)</name>
    <name type="common">Aureobasidium pullulans var. subglaciale</name>
    <dbReference type="NCBI Taxonomy" id="1043005"/>
    <lineage>
        <taxon>Eukaryota</taxon>
        <taxon>Fungi</taxon>
        <taxon>Dikarya</taxon>
        <taxon>Ascomycota</taxon>
        <taxon>Pezizomycotina</taxon>
        <taxon>Dothideomycetes</taxon>
        <taxon>Dothideomycetidae</taxon>
        <taxon>Dothideales</taxon>
        <taxon>Saccotheciaceae</taxon>
        <taxon>Aureobasidium</taxon>
    </lineage>
</organism>
<keyword evidence="2" id="KW-0808">Transferase</keyword>
<dbReference type="SMART" id="SM00220">
    <property type="entry name" value="S_TKc"/>
    <property type="match status" value="1"/>
</dbReference>
<keyword evidence="3" id="KW-0547">Nucleotide-binding</keyword>
<dbReference type="PANTHER" id="PTHR24058">
    <property type="entry name" value="DUAL SPECIFICITY PROTEIN KINASE"/>
    <property type="match status" value="1"/>
</dbReference>
<dbReference type="AlphaFoldDB" id="A0A074Y6I9"/>
<dbReference type="OMA" id="HRYRQGG"/>
<evidence type="ECO:0000256" key="5">
    <source>
        <dbReference type="ARBA" id="ARBA00022840"/>
    </source>
</evidence>
<name>A0A074Y6I9_AURSE</name>
<dbReference type="Gene3D" id="3.30.200.20">
    <property type="entry name" value="Phosphorylase Kinase, domain 1"/>
    <property type="match status" value="1"/>
</dbReference>
<dbReference type="PROSITE" id="PS50011">
    <property type="entry name" value="PROTEIN_KINASE_DOM"/>
    <property type="match status" value="1"/>
</dbReference>
<gene>
    <name evidence="7" type="ORF">AUEXF2481DRAFT_31413</name>
</gene>
<dbReference type="STRING" id="1043005.A0A074Y6I9"/>
<dbReference type="InterPro" id="IPR000719">
    <property type="entry name" value="Prot_kinase_dom"/>
</dbReference>
<dbReference type="OrthoDB" id="5979581at2759"/>
<evidence type="ECO:0000313" key="7">
    <source>
        <dbReference type="EMBL" id="KEQ93398.1"/>
    </source>
</evidence>
<evidence type="ECO:0000259" key="6">
    <source>
        <dbReference type="PROSITE" id="PS50011"/>
    </source>
</evidence>
<dbReference type="Pfam" id="PF00069">
    <property type="entry name" value="Pkinase"/>
    <property type="match status" value="1"/>
</dbReference>
<dbReference type="HOGENOM" id="CLU_000288_81_2_1"/>
<dbReference type="SUPFAM" id="SSF56112">
    <property type="entry name" value="Protein kinase-like (PK-like)"/>
    <property type="match status" value="1"/>
</dbReference>
<protein>
    <recommendedName>
        <fullName evidence="6">Protein kinase domain-containing protein</fullName>
    </recommendedName>
</protein>
<evidence type="ECO:0000256" key="2">
    <source>
        <dbReference type="ARBA" id="ARBA00022679"/>
    </source>
</evidence>
<feature type="domain" description="Protein kinase" evidence="6">
    <location>
        <begin position="7"/>
        <end position="334"/>
    </location>
</feature>
<dbReference type="RefSeq" id="XP_013341778.1">
    <property type="nucleotide sequence ID" value="XM_013486324.1"/>
</dbReference>
<dbReference type="GO" id="GO:0004674">
    <property type="term" value="F:protein serine/threonine kinase activity"/>
    <property type="evidence" value="ECO:0007669"/>
    <property type="project" value="UniProtKB-KW"/>
</dbReference>
<dbReference type="GO" id="GO:0005524">
    <property type="term" value="F:ATP binding"/>
    <property type="evidence" value="ECO:0007669"/>
    <property type="project" value="UniProtKB-KW"/>
</dbReference>
<keyword evidence="4" id="KW-0418">Kinase</keyword>
<dbReference type="InterPro" id="IPR011009">
    <property type="entry name" value="Kinase-like_dom_sf"/>
</dbReference>
<reference evidence="7 8" key="1">
    <citation type="journal article" date="2014" name="BMC Genomics">
        <title>Genome sequencing of four Aureobasidium pullulans varieties: biotechnological potential, stress tolerance, and description of new species.</title>
        <authorList>
            <person name="Gostin Ar C."/>
            <person name="Ohm R.A."/>
            <person name="Kogej T."/>
            <person name="Sonjak S."/>
            <person name="Turk M."/>
            <person name="Zajc J."/>
            <person name="Zalar P."/>
            <person name="Grube M."/>
            <person name="Sun H."/>
            <person name="Han J."/>
            <person name="Sharma A."/>
            <person name="Chiniquy J."/>
            <person name="Ngan C.Y."/>
            <person name="Lipzen A."/>
            <person name="Barry K."/>
            <person name="Grigoriev I.V."/>
            <person name="Gunde-Cimerman N."/>
        </authorList>
    </citation>
    <scope>NUCLEOTIDE SEQUENCE [LARGE SCALE GENOMIC DNA]</scope>
    <source>
        <strain evidence="7 8">EXF-2481</strain>
    </source>
</reference>
<keyword evidence="5" id="KW-0067">ATP-binding</keyword>
<dbReference type="EMBL" id="KL584766">
    <property type="protein sequence ID" value="KEQ93398.1"/>
    <property type="molecule type" value="Genomic_DNA"/>
</dbReference>
<dbReference type="Gene3D" id="1.10.510.10">
    <property type="entry name" value="Transferase(Phosphotransferase) domain 1"/>
    <property type="match status" value="1"/>
</dbReference>
<keyword evidence="1" id="KW-0723">Serine/threonine-protein kinase</keyword>
<evidence type="ECO:0000256" key="4">
    <source>
        <dbReference type="ARBA" id="ARBA00022777"/>
    </source>
</evidence>
<evidence type="ECO:0000256" key="1">
    <source>
        <dbReference type="ARBA" id="ARBA00022527"/>
    </source>
</evidence>
<dbReference type="Proteomes" id="UP000030641">
    <property type="component" value="Unassembled WGS sequence"/>
</dbReference>
<dbReference type="GeneID" id="25364425"/>
<keyword evidence="8" id="KW-1185">Reference proteome</keyword>
<dbReference type="InterPro" id="IPR050494">
    <property type="entry name" value="Ser_Thr_dual-spec_kinase"/>
</dbReference>
<sequence length="337" mass="38097">MKFFTSWGGEATRSLGSHETVSKDAHRSCRNVALKITISEASTSRNRERQVLEALWQTEPPSEVQHQHVVRLFDAFKHVGPNGTHDCLILELLGPSIPTLIEARYSDRRLPGKIATKLCKETSLALDILHKQGIGHGELSKKLGPPKIGQVTRSDGSLLGREVPDYLVWSARLPTTDLEIAKASIKLIDFGESFFLNNRTKTLHTPLAMRAPELLFDDDYDLSVDSWALGCTMFELIVGQPPISRLLAKKGDILQQIADLIGEPPERWQSKWKALPKWAYTLEEWLELCYFDAEKSPDLSRHEVAEFGRFVKKLIQWQPSARPSLPNVLLDDWLKSQ</sequence>